<protein>
    <submittedName>
        <fullName evidence="1">Uncharacterized protein</fullName>
    </submittedName>
</protein>
<name>A0A6A6IR93_9PLEO</name>
<keyword evidence="2" id="KW-1185">Reference proteome</keyword>
<proteinExistence type="predicted"/>
<gene>
    <name evidence="1" type="ORF">BU26DRAFT_562069</name>
</gene>
<dbReference type="Proteomes" id="UP000800094">
    <property type="component" value="Unassembled WGS sequence"/>
</dbReference>
<reference evidence="1" key="1">
    <citation type="journal article" date="2020" name="Stud. Mycol.">
        <title>101 Dothideomycetes genomes: a test case for predicting lifestyles and emergence of pathogens.</title>
        <authorList>
            <person name="Haridas S."/>
            <person name="Albert R."/>
            <person name="Binder M."/>
            <person name="Bloem J."/>
            <person name="Labutti K."/>
            <person name="Salamov A."/>
            <person name="Andreopoulos B."/>
            <person name="Baker S."/>
            <person name="Barry K."/>
            <person name="Bills G."/>
            <person name="Bluhm B."/>
            <person name="Cannon C."/>
            <person name="Castanera R."/>
            <person name="Culley D."/>
            <person name="Daum C."/>
            <person name="Ezra D."/>
            <person name="Gonzalez J."/>
            <person name="Henrissat B."/>
            <person name="Kuo A."/>
            <person name="Liang C."/>
            <person name="Lipzen A."/>
            <person name="Lutzoni F."/>
            <person name="Magnuson J."/>
            <person name="Mondo S."/>
            <person name="Nolan M."/>
            <person name="Ohm R."/>
            <person name="Pangilinan J."/>
            <person name="Park H.-J."/>
            <person name="Ramirez L."/>
            <person name="Alfaro M."/>
            <person name="Sun H."/>
            <person name="Tritt A."/>
            <person name="Yoshinaga Y."/>
            <person name="Zwiers L.-H."/>
            <person name="Turgeon B."/>
            <person name="Goodwin S."/>
            <person name="Spatafora J."/>
            <person name="Crous P."/>
            <person name="Grigoriev I."/>
        </authorList>
    </citation>
    <scope>NUCLEOTIDE SEQUENCE</scope>
    <source>
        <strain evidence="1">CBS 122368</strain>
    </source>
</reference>
<dbReference type="AlphaFoldDB" id="A0A6A6IR93"/>
<dbReference type="GeneID" id="54586316"/>
<dbReference type="RefSeq" id="XP_033687326.1">
    <property type="nucleotide sequence ID" value="XM_033832986.1"/>
</dbReference>
<organism evidence="1 2">
    <name type="scientific">Trematosphaeria pertusa</name>
    <dbReference type="NCBI Taxonomy" id="390896"/>
    <lineage>
        <taxon>Eukaryota</taxon>
        <taxon>Fungi</taxon>
        <taxon>Dikarya</taxon>
        <taxon>Ascomycota</taxon>
        <taxon>Pezizomycotina</taxon>
        <taxon>Dothideomycetes</taxon>
        <taxon>Pleosporomycetidae</taxon>
        <taxon>Pleosporales</taxon>
        <taxon>Massarineae</taxon>
        <taxon>Trematosphaeriaceae</taxon>
        <taxon>Trematosphaeria</taxon>
    </lineage>
</organism>
<dbReference type="EMBL" id="ML987192">
    <property type="protein sequence ID" value="KAF2252322.1"/>
    <property type="molecule type" value="Genomic_DNA"/>
</dbReference>
<sequence length="133" mass="14698">MCAASAIWLSLEDDHPILGNLVSDLVLSNLADHRINFCAIPRERLALFYVRPRAHFRMAPASGNIVDKEAYQLIEEVCQHGRHTVAVGMATMTCINYFDLAVKVPNAQGAKARALALKTDNVTLLDEFTTSDK</sequence>
<evidence type="ECO:0000313" key="2">
    <source>
        <dbReference type="Proteomes" id="UP000800094"/>
    </source>
</evidence>
<accession>A0A6A6IR93</accession>
<evidence type="ECO:0000313" key="1">
    <source>
        <dbReference type="EMBL" id="KAF2252322.1"/>
    </source>
</evidence>